<keyword evidence="2" id="KW-1185">Reference proteome</keyword>
<sequence>MSDILNITEIEHFIQNGFIRIDHAFSQEIADEVLDILWKEIPFERSNPTTWTEPVVWLGMYSQPPFVKSLNTAKLHSIYNQLVGKDRWIPCQSVGAFPVRFPTTKQSNDTGKHVDAGFPGNDPNNYFEWRVNIKSKGRALLMLALYSDVSENDAPTVIYEGSHMDIARLLADKGDEGLSFLQIANESDNVPERKKVFATGKAGTVYLCHPFLIHSAQSHKGTVPRFMAQPPLFLKGELNISNANDYSPVEQAIRLALD</sequence>
<accession>A0ABT9SUL2</accession>
<evidence type="ECO:0008006" key="3">
    <source>
        <dbReference type="Google" id="ProtNLM"/>
    </source>
</evidence>
<protein>
    <recommendedName>
        <fullName evidence="3">Phytanoyl-CoA dioxygenase</fullName>
    </recommendedName>
</protein>
<dbReference type="Gene3D" id="2.60.120.620">
    <property type="entry name" value="q2cbj1_9rhob like domain"/>
    <property type="match status" value="1"/>
</dbReference>
<dbReference type="SUPFAM" id="SSF51197">
    <property type="entry name" value="Clavaminate synthase-like"/>
    <property type="match status" value="1"/>
</dbReference>
<dbReference type="RefSeq" id="WP_306846468.1">
    <property type="nucleotide sequence ID" value="NZ_JAUSRL010000010.1"/>
</dbReference>
<comment type="caution">
    <text evidence="1">The sequence shown here is derived from an EMBL/GenBank/DDBJ whole genome shotgun (WGS) entry which is preliminary data.</text>
</comment>
<dbReference type="Proteomes" id="UP001235513">
    <property type="component" value="Unassembled WGS sequence"/>
</dbReference>
<evidence type="ECO:0000313" key="2">
    <source>
        <dbReference type="Proteomes" id="UP001235513"/>
    </source>
</evidence>
<organism evidence="1 2">
    <name type="scientific">Chryseobacterium lathyri</name>
    <dbReference type="NCBI Taxonomy" id="395933"/>
    <lineage>
        <taxon>Bacteria</taxon>
        <taxon>Pseudomonadati</taxon>
        <taxon>Bacteroidota</taxon>
        <taxon>Flavobacteriia</taxon>
        <taxon>Flavobacteriales</taxon>
        <taxon>Weeksellaceae</taxon>
        <taxon>Chryseobacterium group</taxon>
        <taxon>Chryseobacterium</taxon>
    </lineage>
</organism>
<name>A0ABT9SUL2_9FLAO</name>
<proteinExistence type="predicted"/>
<evidence type="ECO:0000313" key="1">
    <source>
        <dbReference type="EMBL" id="MDP9962145.1"/>
    </source>
</evidence>
<gene>
    <name evidence="1" type="ORF">J2T04_004073</name>
</gene>
<reference evidence="1 2" key="1">
    <citation type="submission" date="2023-07" db="EMBL/GenBank/DDBJ databases">
        <title>Sorghum-associated microbial communities from plants grown in Nebraska, USA.</title>
        <authorList>
            <person name="Schachtman D."/>
        </authorList>
    </citation>
    <scope>NUCLEOTIDE SEQUENCE [LARGE SCALE GENOMIC DNA]</scope>
    <source>
        <strain evidence="1 2">CC351</strain>
    </source>
</reference>
<dbReference type="EMBL" id="JAUSRL010000010">
    <property type="protein sequence ID" value="MDP9962145.1"/>
    <property type="molecule type" value="Genomic_DNA"/>
</dbReference>